<dbReference type="Proteomes" id="UP000646426">
    <property type="component" value="Unassembled WGS sequence"/>
</dbReference>
<proteinExistence type="predicted"/>
<protein>
    <submittedName>
        <fullName evidence="1">Uncharacterized protein</fullName>
    </submittedName>
</protein>
<gene>
    <name evidence="1" type="ORF">GCM10007067_14630</name>
</gene>
<dbReference type="EMBL" id="BMYD01000002">
    <property type="protein sequence ID" value="GHA78481.1"/>
    <property type="molecule type" value="Genomic_DNA"/>
</dbReference>
<comment type="caution">
    <text evidence="1">The sequence shown here is derived from an EMBL/GenBank/DDBJ whole genome shotgun (WGS) entry which is preliminary data.</text>
</comment>
<reference evidence="1" key="1">
    <citation type="journal article" date="2014" name="Int. J. Syst. Evol. Microbiol.">
        <title>Complete genome sequence of Corynebacterium casei LMG S-19264T (=DSM 44701T), isolated from a smear-ripened cheese.</title>
        <authorList>
            <consortium name="US DOE Joint Genome Institute (JGI-PGF)"/>
            <person name="Walter F."/>
            <person name="Albersmeier A."/>
            <person name="Kalinowski J."/>
            <person name="Ruckert C."/>
        </authorList>
    </citation>
    <scope>NUCLEOTIDE SEQUENCE</scope>
    <source>
        <strain evidence="1">KCTC 23077</strain>
    </source>
</reference>
<reference evidence="1" key="2">
    <citation type="submission" date="2020-09" db="EMBL/GenBank/DDBJ databases">
        <authorList>
            <person name="Sun Q."/>
            <person name="Kim S."/>
        </authorList>
    </citation>
    <scope>NUCLEOTIDE SEQUENCE</scope>
    <source>
        <strain evidence="1">KCTC 23077</strain>
    </source>
</reference>
<sequence length="120" mass="13141">MLEAIASVAALIEDADEIDDGLRAFERGAQERGLVHIAFVDLDTRGQLRAHVCIHAAAEHRHAVAGTEELRNEVTADEAGAAEDDDVACHRASLALRRADRDGRRLRRRGLGAWIRLAAR</sequence>
<name>A0A918SY51_9GAMM</name>
<dbReference type="AlphaFoldDB" id="A0A918SY51"/>
<evidence type="ECO:0000313" key="1">
    <source>
        <dbReference type="EMBL" id="GHA78481.1"/>
    </source>
</evidence>
<organism evidence="1 2">
    <name type="scientific">Cognatilysobacter bugurensis</name>
    <dbReference type="NCBI Taxonomy" id="543356"/>
    <lineage>
        <taxon>Bacteria</taxon>
        <taxon>Pseudomonadati</taxon>
        <taxon>Pseudomonadota</taxon>
        <taxon>Gammaproteobacteria</taxon>
        <taxon>Lysobacterales</taxon>
        <taxon>Lysobacteraceae</taxon>
        <taxon>Cognatilysobacter</taxon>
    </lineage>
</organism>
<accession>A0A918SY51</accession>
<keyword evidence="2" id="KW-1185">Reference proteome</keyword>
<evidence type="ECO:0000313" key="2">
    <source>
        <dbReference type="Proteomes" id="UP000646426"/>
    </source>
</evidence>